<reference evidence="1 2" key="1">
    <citation type="submission" date="2016-11" db="EMBL/GenBank/DDBJ databases">
        <title>The macronuclear genome of Stentor coeruleus: a giant cell with tiny introns.</title>
        <authorList>
            <person name="Slabodnick M."/>
            <person name="Ruby J.G."/>
            <person name="Reiff S.B."/>
            <person name="Swart E.C."/>
            <person name="Gosai S."/>
            <person name="Prabakaran S."/>
            <person name="Witkowska E."/>
            <person name="Larue G.E."/>
            <person name="Fisher S."/>
            <person name="Freeman R.M."/>
            <person name="Gunawardena J."/>
            <person name="Chu W."/>
            <person name="Stover N.A."/>
            <person name="Gregory B.D."/>
            <person name="Nowacki M."/>
            <person name="Derisi J."/>
            <person name="Roy S.W."/>
            <person name="Marshall W.F."/>
            <person name="Sood P."/>
        </authorList>
    </citation>
    <scope>NUCLEOTIDE SEQUENCE [LARGE SCALE GENOMIC DNA]</scope>
    <source>
        <strain evidence="1">WM001</strain>
    </source>
</reference>
<evidence type="ECO:0000313" key="1">
    <source>
        <dbReference type="EMBL" id="OMJ79612.1"/>
    </source>
</evidence>
<comment type="caution">
    <text evidence="1">The sequence shown here is derived from an EMBL/GenBank/DDBJ whole genome shotgun (WGS) entry which is preliminary data.</text>
</comment>
<organism evidence="1 2">
    <name type="scientific">Stentor coeruleus</name>
    <dbReference type="NCBI Taxonomy" id="5963"/>
    <lineage>
        <taxon>Eukaryota</taxon>
        <taxon>Sar</taxon>
        <taxon>Alveolata</taxon>
        <taxon>Ciliophora</taxon>
        <taxon>Postciliodesmatophora</taxon>
        <taxon>Heterotrichea</taxon>
        <taxon>Heterotrichida</taxon>
        <taxon>Stentoridae</taxon>
        <taxon>Stentor</taxon>
    </lineage>
</organism>
<sequence length="298" mass="33295">MDFETFEPEPYQMFFKGLFMGLGKAGDECKKESNAMSHEFGLLYQDILNYANTNNYFPVLGDLMNLKSEIKSATEACDLSGLLKKLTKLVGPSGKATIMRNYIIHTSAINSNIAIIEHCADNFYDCGLSVGNIVKLMSGWSLGASLEENFDNNESNFEATNFFDLLESLFKSIEWDAPDFCDAMFNMLPTYKEIVQQLTGALTGNAQDAKELVSSLLHLWVEEAVVSDCALNYGGMILYVFPNIISNTHTWRLAYYAETSNFMSNMNYITTSCTKNYSTCGVKIGNLVNLLLKYTDGL</sequence>
<dbReference type="EMBL" id="MPUH01000462">
    <property type="protein sequence ID" value="OMJ79612.1"/>
    <property type="molecule type" value="Genomic_DNA"/>
</dbReference>
<evidence type="ECO:0000313" key="2">
    <source>
        <dbReference type="Proteomes" id="UP000187209"/>
    </source>
</evidence>
<keyword evidence="2" id="KW-1185">Reference proteome</keyword>
<dbReference type="AlphaFoldDB" id="A0A1R2BS06"/>
<accession>A0A1R2BS06</accession>
<proteinExistence type="predicted"/>
<dbReference type="Proteomes" id="UP000187209">
    <property type="component" value="Unassembled WGS sequence"/>
</dbReference>
<protein>
    <submittedName>
        <fullName evidence="1">Uncharacterized protein</fullName>
    </submittedName>
</protein>
<name>A0A1R2BS06_9CILI</name>
<gene>
    <name evidence="1" type="ORF">SteCoe_20342</name>
</gene>